<accession>A0A852VR48</accession>
<keyword evidence="1" id="KW-0812">Transmembrane</keyword>
<gene>
    <name evidence="2" type="ORF">BJY20_002814</name>
</gene>
<sequence>MTPATGTVADRDALTGGPLGTYVEDPQFEALKRWAKTSDFPDPVRWGEVEAVILADPPPARDQMDPMLRKNDRVRSLVGYLIALPMVVVTFGSPLVVLGFVISRVVLDRSVPEDSWWFVLLRIEFFAAIVISVFPILMWWTTRRRARMDLLLSGGSSAASFASVGLLFTTPRAGGWSAFAFYALIAAVAGLVVFVFMLVKARPGIRRPWRERWREITPEEKWYRGSRAGVLEELAQRGLVSTSDTTAMTGMPLRTWHELDENSPQAWVARDRPGA</sequence>
<dbReference type="EMBL" id="JACCAE010000001">
    <property type="protein sequence ID" value="NYF99422.1"/>
    <property type="molecule type" value="Genomic_DNA"/>
</dbReference>
<feature type="transmembrane region" description="Helical" evidence="1">
    <location>
        <begin position="176"/>
        <end position="199"/>
    </location>
</feature>
<evidence type="ECO:0000256" key="1">
    <source>
        <dbReference type="SAM" id="Phobius"/>
    </source>
</evidence>
<feature type="transmembrane region" description="Helical" evidence="1">
    <location>
        <begin position="150"/>
        <end position="170"/>
    </location>
</feature>
<proteinExistence type="predicted"/>
<evidence type="ECO:0000313" key="2">
    <source>
        <dbReference type="EMBL" id="NYF99422.1"/>
    </source>
</evidence>
<dbReference type="Proteomes" id="UP000554054">
    <property type="component" value="Unassembled WGS sequence"/>
</dbReference>
<dbReference type="RefSeq" id="WP_185992119.1">
    <property type="nucleotide sequence ID" value="NZ_JACCAE010000001.1"/>
</dbReference>
<evidence type="ECO:0000313" key="3">
    <source>
        <dbReference type="Proteomes" id="UP000554054"/>
    </source>
</evidence>
<keyword evidence="3" id="KW-1185">Reference proteome</keyword>
<feature type="transmembrane region" description="Helical" evidence="1">
    <location>
        <begin position="115"/>
        <end position="138"/>
    </location>
</feature>
<reference evidence="2 3" key="1">
    <citation type="submission" date="2020-07" db="EMBL/GenBank/DDBJ databases">
        <title>Sequencing the genomes of 1000 actinobacteria strains.</title>
        <authorList>
            <person name="Klenk H.-P."/>
        </authorList>
    </citation>
    <scope>NUCLEOTIDE SEQUENCE [LARGE SCALE GENOMIC DNA]</scope>
    <source>
        <strain evidence="2 3">DSM 26154</strain>
    </source>
</reference>
<name>A0A852VR48_9MICO</name>
<organism evidence="2 3">
    <name type="scientific">Janibacter cremeus</name>
    <dbReference type="NCBI Taxonomy" id="1285192"/>
    <lineage>
        <taxon>Bacteria</taxon>
        <taxon>Bacillati</taxon>
        <taxon>Actinomycetota</taxon>
        <taxon>Actinomycetes</taxon>
        <taxon>Micrococcales</taxon>
        <taxon>Intrasporangiaceae</taxon>
        <taxon>Janibacter</taxon>
    </lineage>
</organism>
<protein>
    <submittedName>
        <fullName evidence="2">Uncharacterized protein</fullName>
    </submittedName>
</protein>
<keyword evidence="1" id="KW-0472">Membrane</keyword>
<comment type="caution">
    <text evidence="2">The sequence shown here is derived from an EMBL/GenBank/DDBJ whole genome shotgun (WGS) entry which is preliminary data.</text>
</comment>
<keyword evidence="1" id="KW-1133">Transmembrane helix</keyword>
<feature type="transmembrane region" description="Helical" evidence="1">
    <location>
        <begin position="77"/>
        <end position="103"/>
    </location>
</feature>
<dbReference type="AlphaFoldDB" id="A0A852VR48"/>